<evidence type="ECO:0000256" key="1">
    <source>
        <dbReference type="SAM" id="MobiDB-lite"/>
    </source>
</evidence>
<dbReference type="GO" id="GO:0010506">
    <property type="term" value="P:regulation of autophagy"/>
    <property type="evidence" value="ECO:0007669"/>
    <property type="project" value="InterPro"/>
</dbReference>
<feature type="compositionally biased region" description="Low complexity" evidence="1">
    <location>
        <begin position="986"/>
        <end position="999"/>
    </location>
</feature>
<gene>
    <name evidence="3" type="ORF">DXG03_003265</name>
</gene>
<feature type="region of interest" description="Disordered" evidence="1">
    <location>
        <begin position="623"/>
        <end position="648"/>
    </location>
</feature>
<dbReference type="OrthoDB" id="68483at2759"/>
<dbReference type="Proteomes" id="UP000775547">
    <property type="component" value="Unassembled WGS sequence"/>
</dbReference>
<feature type="compositionally biased region" description="Polar residues" evidence="1">
    <location>
        <begin position="751"/>
        <end position="766"/>
    </location>
</feature>
<dbReference type="InterPro" id="IPR008271">
    <property type="entry name" value="Ser/Thr_kinase_AS"/>
</dbReference>
<proteinExistence type="predicted"/>
<feature type="region of interest" description="Disordered" evidence="1">
    <location>
        <begin position="330"/>
        <end position="357"/>
    </location>
</feature>
<organism evidence="3 4">
    <name type="scientific">Asterophora parasitica</name>
    <dbReference type="NCBI Taxonomy" id="117018"/>
    <lineage>
        <taxon>Eukaryota</taxon>
        <taxon>Fungi</taxon>
        <taxon>Dikarya</taxon>
        <taxon>Basidiomycota</taxon>
        <taxon>Agaricomycotina</taxon>
        <taxon>Agaricomycetes</taxon>
        <taxon>Agaricomycetidae</taxon>
        <taxon>Agaricales</taxon>
        <taxon>Tricholomatineae</taxon>
        <taxon>Lyophyllaceae</taxon>
        <taxon>Asterophora</taxon>
    </lineage>
</organism>
<reference evidence="3" key="1">
    <citation type="submission" date="2020-07" db="EMBL/GenBank/DDBJ databases">
        <authorList>
            <person name="Nieuwenhuis M."/>
            <person name="Van De Peppel L.J.J."/>
        </authorList>
    </citation>
    <scope>NUCLEOTIDE SEQUENCE</scope>
    <source>
        <strain evidence="3">AP01</strain>
        <tissue evidence="3">Mycelium</tissue>
    </source>
</reference>
<dbReference type="SUPFAM" id="SSF56112">
    <property type="entry name" value="Protein kinase-like (PK-like)"/>
    <property type="match status" value="1"/>
</dbReference>
<feature type="compositionally biased region" description="Basic and acidic residues" evidence="1">
    <location>
        <begin position="815"/>
        <end position="825"/>
    </location>
</feature>
<dbReference type="Gene3D" id="1.10.510.10">
    <property type="entry name" value="Transferase(Phosphotransferase) domain 1"/>
    <property type="match status" value="1"/>
</dbReference>
<sequence>MDPTSPAESTDIFSLSDQVLSERLHFIEEIGFGNWGSVWVCKPKPISSSSGTASVPDYQKIAVKLVHRSKTSTTAARVRSLWNEMKIVRTFKSDPHPAIIPFHSFIITPSYALITMAYLPVLVPVEVDEIKAREWFRFLLSGVEFLHKRGVVHNDIKPANILLSHKNIPVLVDFGFAEKYDLKSDTAFHSNLSYGTPEYLSPERARGLPHDTRKSDIWSLGVTFFEILIGRTPFEHSDGEQFTTKEDLEKYWSRTLRGKWVGEWKMSKGVERMLRRMVSPNADLRCTATQAMNDPYWAYRKDTASAHRRSASYTSSVVFEKDLTKLLSPSRSFLNSERPETPPGLEQPVSRKPSQESTLIPTLTRAKSQPKVALAASVKRTARQLHLVIPVINISAAPARKRVPLPTELSPVKASPPSSPFSSAAGKENIRTFNAFAASASANVARKPLGNVSHRENLPPSRVLAPKPSGDLPKKRVLGDSTARGCNNENAGKDKENQGSLKAKKDPVKDRVREWEREKERMRQRERLEELDRERHENIQEEREERERQMEKSQGERETEKENLRSPALTPVISPVPSSFTATTESSEAPRRFSVNDSSLNAIRHNIRQSLDKTVKLYKTSGIAHSTGRSTPALALSPDPVGKGPSRRESWEDDILLYNAPSGLPSVRQAEHDERIAADARMDRMTIWMRNVEKVVEDARQTFASSSQNELATLPSLPIAPLSRSHSRTNRSSRLPRKVLAASQIFAQENLNDQRSMDLSTNTTGTPAAPDYHRHINISTRPAEGRSPQQQLQLPEIHTPSRKRRATVSICSPEKSPKPPADPHVDAGSPSKRREKSRSHGNLFQLHIAPVSMLEAELNKPELPASAHRLSQVLDSSLFIAPPLSPRPPSNPRDEDQDLDMRDISLVHGSDSFHDLTSSPLHVHPYPTRKPSAMSAQLPDTPGQRRIEGVYDRFLMATSGVKRLGKGYQSDNVGPISSSNTLPANSRGESSRSSFLSARKPMPPPVSSEDLKRLTVSVDELGVIGHSLKPPETVGHNVLKDDGNTTVAFMRRAMKAIVPGKTSSRRLSRMA</sequence>
<evidence type="ECO:0000259" key="2">
    <source>
        <dbReference type="PROSITE" id="PS50011"/>
    </source>
</evidence>
<dbReference type="GO" id="GO:0005737">
    <property type="term" value="C:cytoplasm"/>
    <property type="evidence" value="ECO:0007669"/>
    <property type="project" value="TreeGrafter"/>
</dbReference>
<dbReference type="SMART" id="SM00220">
    <property type="entry name" value="S_TKc"/>
    <property type="match status" value="1"/>
</dbReference>
<dbReference type="GO" id="GO:0005524">
    <property type="term" value="F:ATP binding"/>
    <property type="evidence" value="ECO:0007669"/>
    <property type="project" value="InterPro"/>
</dbReference>
<feature type="compositionally biased region" description="Basic and acidic residues" evidence="1">
    <location>
        <begin position="491"/>
        <end position="564"/>
    </location>
</feature>
<dbReference type="PROSITE" id="PS00108">
    <property type="entry name" value="PROTEIN_KINASE_ST"/>
    <property type="match status" value="1"/>
</dbReference>
<feature type="region of interest" description="Disordered" evidence="1">
    <location>
        <begin position="751"/>
        <end position="843"/>
    </location>
</feature>
<feature type="compositionally biased region" description="Low complexity" evidence="1">
    <location>
        <begin position="578"/>
        <end position="587"/>
    </location>
</feature>
<name>A0A9P7KF52_9AGAR</name>
<dbReference type="InterPro" id="IPR000719">
    <property type="entry name" value="Prot_kinase_dom"/>
</dbReference>
<dbReference type="PANTHER" id="PTHR24348">
    <property type="entry name" value="SERINE/THREONINE-PROTEIN KINASE UNC-51-RELATED"/>
    <property type="match status" value="1"/>
</dbReference>
<accession>A0A9P7KF52</accession>
<dbReference type="PANTHER" id="PTHR24348:SF68">
    <property type="entry name" value="SERINE_THREONINE-PROTEIN KINASE ATG1C"/>
    <property type="match status" value="1"/>
</dbReference>
<dbReference type="AlphaFoldDB" id="A0A9P7KF52"/>
<feature type="region of interest" description="Disordered" evidence="1">
    <location>
        <begin position="448"/>
        <end position="593"/>
    </location>
</feature>
<feature type="compositionally biased region" description="Polar residues" evidence="1">
    <location>
        <begin position="969"/>
        <end position="984"/>
    </location>
</feature>
<feature type="domain" description="Protein kinase" evidence="2">
    <location>
        <begin position="24"/>
        <end position="297"/>
    </location>
</feature>
<protein>
    <recommendedName>
        <fullName evidence="2">Protein kinase domain-containing protein</fullName>
    </recommendedName>
</protein>
<dbReference type="Pfam" id="PF00069">
    <property type="entry name" value="Pkinase"/>
    <property type="match status" value="1"/>
</dbReference>
<dbReference type="InterPro" id="IPR011009">
    <property type="entry name" value="Kinase-like_dom_sf"/>
</dbReference>
<keyword evidence="4" id="KW-1185">Reference proteome</keyword>
<dbReference type="GO" id="GO:0004674">
    <property type="term" value="F:protein serine/threonine kinase activity"/>
    <property type="evidence" value="ECO:0007669"/>
    <property type="project" value="InterPro"/>
</dbReference>
<dbReference type="EMBL" id="JABCKV010000020">
    <property type="protein sequence ID" value="KAG5646500.1"/>
    <property type="molecule type" value="Genomic_DNA"/>
</dbReference>
<reference evidence="3" key="2">
    <citation type="submission" date="2021-10" db="EMBL/GenBank/DDBJ databases">
        <title>Phylogenomics reveals ancestral predisposition of the termite-cultivated fungus Termitomyces towards a domesticated lifestyle.</title>
        <authorList>
            <person name="Auxier B."/>
            <person name="Grum-Grzhimaylo A."/>
            <person name="Cardenas M.E."/>
            <person name="Lodge J.D."/>
            <person name="Laessoe T."/>
            <person name="Pedersen O."/>
            <person name="Smith M.E."/>
            <person name="Kuyper T.W."/>
            <person name="Franco-Molano E.A."/>
            <person name="Baroni T.J."/>
            <person name="Aanen D.K."/>
        </authorList>
    </citation>
    <scope>NUCLEOTIDE SEQUENCE</scope>
    <source>
        <strain evidence="3">AP01</strain>
        <tissue evidence="3">Mycelium</tissue>
    </source>
</reference>
<evidence type="ECO:0000313" key="4">
    <source>
        <dbReference type="Proteomes" id="UP000775547"/>
    </source>
</evidence>
<dbReference type="CDD" id="cd14014">
    <property type="entry name" value="STKc_PknB_like"/>
    <property type="match status" value="1"/>
</dbReference>
<comment type="caution">
    <text evidence="3">The sequence shown here is derived from an EMBL/GenBank/DDBJ whole genome shotgun (WGS) entry which is preliminary data.</text>
</comment>
<dbReference type="InterPro" id="IPR045269">
    <property type="entry name" value="Atg1-like"/>
</dbReference>
<feature type="region of interest" description="Disordered" evidence="1">
    <location>
        <begin position="965"/>
        <end position="1009"/>
    </location>
</feature>
<dbReference type="PROSITE" id="PS50011">
    <property type="entry name" value="PROTEIN_KINASE_DOM"/>
    <property type="match status" value="1"/>
</dbReference>
<evidence type="ECO:0000313" key="3">
    <source>
        <dbReference type="EMBL" id="KAG5646500.1"/>
    </source>
</evidence>